<evidence type="ECO:0000313" key="2">
    <source>
        <dbReference type="Proteomes" id="UP000011988"/>
    </source>
</evidence>
<organism evidence="1 2">
    <name type="scientific">Leptospira alstonii serovar Sichuan str. 79601</name>
    <dbReference type="NCBI Taxonomy" id="1218565"/>
    <lineage>
        <taxon>Bacteria</taxon>
        <taxon>Pseudomonadati</taxon>
        <taxon>Spirochaetota</taxon>
        <taxon>Spirochaetia</taxon>
        <taxon>Leptospirales</taxon>
        <taxon>Leptospiraceae</taxon>
        <taxon>Leptospira</taxon>
    </lineage>
</organism>
<protein>
    <submittedName>
        <fullName evidence="1">Uncharacterized protein</fullName>
    </submittedName>
</protein>
<sequence length="37" mass="4288">MDSPSTFRRNGLGSWIFSFGESKHEIFTKLIAKHNTF</sequence>
<reference evidence="1 2" key="1">
    <citation type="submission" date="2013-01" db="EMBL/GenBank/DDBJ databases">
        <authorList>
            <person name="Harkins D.M."/>
            <person name="Durkin A.S."/>
            <person name="Brinkac L.M."/>
            <person name="Haft D.H."/>
            <person name="Selengut J.D."/>
            <person name="Sanka R."/>
            <person name="DePew J."/>
            <person name="Purushe J."/>
            <person name="Galloway R.L."/>
            <person name="Vinetz J.M."/>
            <person name="Sutton G.G."/>
            <person name="Nierman W.C."/>
            <person name="Fouts D.E."/>
        </authorList>
    </citation>
    <scope>NUCLEOTIDE SEQUENCE [LARGE SCALE GENOMIC DNA]</scope>
    <source>
        <strain evidence="1 2">79601</strain>
    </source>
</reference>
<name>M6CH09_9LEPT</name>
<comment type="caution">
    <text evidence="1">The sequence shown here is derived from an EMBL/GenBank/DDBJ whole genome shotgun (WGS) entry which is preliminary data.</text>
</comment>
<dbReference type="EMBL" id="ANIK01000112">
    <property type="protein sequence ID" value="EMJ91187.1"/>
    <property type="molecule type" value="Genomic_DNA"/>
</dbReference>
<dbReference type="AlphaFoldDB" id="M6CH09"/>
<proteinExistence type="predicted"/>
<accession>M6CH09</accession>
<evidence type="ECO:0000313" key="1">
    <source>
        <dbReference type="EMBL" id="EMJ91187.1"/>
    </source>
</evidence>
<dbReference type="Proteomes" id="UP000011988">
    <property type="component" value="Unassembled WGS sequence"/>
</dbReference>
<gene>
    <name evidence="1" type="ORF">LEP1GSC194_2742</name>
</gene>